<name>A0AAD9EG08_9PEZI</name>
<reference evidence="1" key="1">
    <citation type="submission" date="2023-01" db="EMBL/GenBank/DDBJ databases">
        <title>Colletotrichum chrysophilum M932 genome sequence.</title>
        <authorList>
            <person name="Baroncelli R."/>
        </authorList>
    </citation>
    <scope>NUCLEOTIDE SEQUENCE</scope>
    <source>
        <strain evidence="1">M932</strain>
    </source>
</reference>
<accession>A0AAD9EG08</accession>
<dbReference type="AlphaFoldDB" id="A0AAD9EG08"/>
<organism evidence="1 2">
    <name type="scientific">Colletotrichum chrysophilum</name>
    <dbReference type="NCBI Taxonomy" id="1836956"/>
    <lineage>
        <taxon>Eukaryota</taxon>
        <taxon>Fungi</taxon>
        <taxon>Dikarya</taxon>
        <taxon>Ascomycota</taxon>
        <taxon>Pezizomycotina</taxon>
        <taxon>Sordariomycetes</taxon>
        <taxon>Hypocreomycetidae</taxon>
        <taxon>Glomerellales</taxon>
        <taxon>Glomerellaceae</taxon>
        <taxon>Colletotrichum</taxon>
        <taxon>Colletotrichum gloeosporioides species complex</taxon>
    </lineage>
</organism>
<comment type="caution">
    <text evidence="1">The sequence shown here is derived from an EMBL/GenBank/DDBJ whole genome shotgun (WGS) entry which is preliminary data.</text>
</comment>
<gene>
    <name evidence="1" type="ORF">CCHR01_10291</name>
</gene>
<evidence type="ECO:0000313" key="1">
    <source>
        <dbReference type="EMBL" id="KAK1847068.1"/>
    </source>
</evidence>
<protein>
    <submittedName>
        <fullName evidence="1">Uncharacterized protein</fullName>
    </submittedName>
</protein>
<evidence type="ECO:0000313" key="2">
    <source>
        <dbReference type="Proteomes" id="UP001243330"/>
    </source>
</evidence>
<sequence>MDRASGRGVARLPHPPMRKRVLKLDWRRGLRVVSPAQMRRGGAERRSGPGQSLFQTSIASIHGVGHLRTSVCTDTDATHGLRSRSAGLHSCCSVPTSHFWGARRSIR</sequence>
<dbReference type="Proteomes" id="UP001243330">
    <property type="component" value="Unassembled WGS sequence"/>
</dbReference>
<keyword evidence="2" id="KW-1185">Reference proteome</keyword>
<proteinExistence type="predicted"/>
<dbReference type="EMBL" id="JAQOWY010000214">
    <property type="protein sequence ID" value="KAK1847068.1"/>
    <property type="molecule type" value="Genomic_DNA"/>
</dbReference>